<comment type="caution">
    <text evidence="3">The sequence shown here is derived from an EMBL/GenBank/DDBJ whole genome shotgun (WGS) entry which is preliminary data.</text>
</comment>
<accession>S8D9T9</accession>
<evidence type="ECO:0000256" key="1">
    <source>
        <dbReference type="SAM" id="MobiDB-lite"/>
    </source>
</evidence>
<dbReference type="PANTHER" id="PTHR32246:SF163">
    <property type="entry name" value="PROTEIN SRC2-LIKE"/>
    <property type="match status" value="1"/>
</dbReference>
<protein>
    <recommendedName>
        <fullName evidence="2">C2 domain-containing protein</fullName>
    </recommendedName>
</protein>
<dbReference type="Gene3D" id="2.60.40.150">
    <property type="entry name" value="C2 domain"/>
    <property type="match status" value="1"/>
</dbReference>
<dbReference type="PANTHER" id="PTHR32246">
    <property type="entry name" value="INGRESSION PROTEIN FIC1"/>
    <property type="match status" value="1"/>
</dbReference>
<evidence type="ECO:0000313" key="3">
    <source>
        <dbReference type="EMBL" id="EPS59428.1"/>
    </source>
</evidence>
<dbReference type="InterPro" id="IPR044750">
    <property type="entry name" value="C2_SRC2/BAP"/>
</dbReference>
<evidence type="ECO:0000259" key="2">
    <source>
        <dbReference type="PROSITE" id="PS50004"/>
    </source>
</evidence>
<dbReference type="CDD" id="cd04051">
    <property type="entry name" value="C2_SRC2_like"/>
    <property type="match status" value="1"/>
</dbReference>
<name>S8D9T9_9LAMI</name>
<dbReference type="SMART" id="SM00239">
    <property type="entry name" value="C2"/>
    <property type="match status" value="1"/>
</dbReference>
<sequence>MATEYRPLKINLISAEGLKDVKLIGKMDLYAEVSLAGYPQSNKKSYVDKNSGPNPKWNFKTEFVVDEPYLTKPGLTLLVQIMDEGTFNDKVVGSVSVPVHELFRGGDSHEDRVVEYQVHTQSGKPKGTLKFSYRFGEKFSQPKIEAANQPQTAYPAAVPYPAPGGYAGPSQGVGYPPPQYAQQPYPQPGGGYAYPQPPAGYGYPPSGYGYPQPYAQPPQYAQQPRKNGMGGMGGMGGVGLGLGAGLLGGLLLGEVASDIGEQAAYADGYDDAMGGDMGF</sequence>
<gene>
    <name evidence="3" type="ORF">M569_15381</name>
</gene>
<dbReference type="GO" id="GO:0006952">
    <property type="term" value="P:defense response"/>
    <property type="evidence" value="ECO:0007669"/>
    <property type="project" value="InterPro"/>
</dbReference>
<dbReference type="OrthoDB" id="270970at2759"/>
<dbReference type="EMBL" id="AUSU01008375">
    <property type="protein sequence ID" value="EPS59428.1"/>
    <property type="molecule type" value="Genomic_DNA"/>
</dbReference>
<feature type="compositionally biased region" description="Low complexity" evidence="1">
    <location>
        <begin position="199"/>
        <end position="224"/>
    </location>
</feature>
<dbReference type="Pfam" id="PF00168">
    <property type="entry name" value="C2"/>
    <property type="match status" value="1"/>
</dbReference>
<feature type="region of interest" description="Disordered" evidence="1">
    <location>
        <begin position="169"/>
        <end position="228"/>
    </location>
</feature>
<dbReference type="Proteomes" id="UP000015453">
    <property type="component" value="Unassembled WGS sequence"/>
</dbReference>
<dbReference type="InterPro" id="IPR000008">
    <property type="entry name" value="C2_dom"/>
</dbReference>
<dbReference type="SUPFAM" id="SSF49562">
    <property type="entry name" value="C2 domain (Calcium/lipid-binding domain, CaLB)"/>
    <property type="match status" value="1"/>
</dbReference>
<dbReference type="PROSITE" id="PS50004">
    <property type="entry name" value="C2"/>
    <property type="match status" value="1"/>
</dbReference>
<keyword evidence="4" id="KW-1185">Reference proteome</keyword>
<feature type="compositionally biased region" description="Low complexity" evidence="1">
    <location>
        <begin position="169"/>
        <end position="184"/>
    </location>
</feature>
<reference evidence="3 4" key="1">
    <citation type="journal article" date="2013" name="BMC Genomics">
        <title>The miniature genome of a carnivorous plant Genlisea aurea contains a low number of genes and short non-coding sequences.</title>
        <authorList>
            <person name="Leushkin E.V."/>
            <person name="Sutormin R.A."/>
            <person name="Nabieva E.R."/>
            <person name="Penin A.A."/>
            <person name="Kondrashov A.S."/>
            <person name="Logacheva M.D."/>
        </authorList>
    </citation>
    <scope>NUCLEOTIDE SEQUENCE [LARGE SCALE GENOMIC DNA]</scope>
</reference>
<feature type="domain" description="C2" evidence="2">
    <location>
        <begin position="1"/>
        <end position="112"/>
    </location>
</feature>
<dbReference type="AlphaFoldDB" id="S8D9T9"/>
<dbReference type="InterPro" id="IPR035892">
    <property type="entry name" value="C2_domain_sf"/>
</dbReference>
<proteinExistence type="predicted"/>
<evidence type="ECO:0000313" key="4">
    <source>
        <dbReference type="Proteomes" id="UP000015453"/>
    </source>
</evidence>
<organism evidence="3 4">
    <name type="scientific">Genlisea aurea</name>
    <dbReference type="NCBI Taxonomy" id="192259"/>
    <lineage>
        <taxon>Eukaryota</taxon>
        <taxon>Viridiplantae</taxon>
        <taxon>Streptophyta</taxon>
        <taxon>Embryophyta</taxon>
        <taxon>Tracheophyta</taxon>
        <taxon>Spermatophyta</taxon>
        <taxon>Magnoliopsida</taxon>
        <taxon>eudicotyledons</taxon>
        <taxon>Gunneridae</taxon>
        <taxon>Pentapetalae</taxon>
        <taxon>asterids</taxon>
        <taxon>lamiids</taxon>
        <taxon>Lamiales</taxon>
        <taxon>Lentibulariaceae</taxon>
        <taxon>Genlisea</taxon>
    </lineage>
</organism>